<comment type="similarity">
    <text evidence="3">Belongs to the acetyltransferase family. MAK3 subfamily.</text>
</comment>
<comment type="caution">
    <text evidence="6">The sequence shown here is derived from an EMBL/GenBank/DDBJ whole genome shotgun (WGS) entry which is preliminary data.</text>
</comment>
<dbReference type="EMBL" id="AZBU02000011">
    <property type="protein sequence ID" value="TKR60584.1"/>
    <property type="molecule type" value="Genomic_DNA"/>
</dbReference>
<gene>
    <name evidence="6" type="ORF">L596_027811</name>
</gene>
<protein>
    <recommendedName>
        <fullName evidence="5">N-acetyltransferase domain-containing protein</fullName>
    </recommendedName>
</protein>
<keyword evidence="7" id="KW-1185">Reference proteome</keyword>
<dbReference type="AlphaFoldDB" id="A0A4U5LWK9"/>
<keyword evidence="2" id="KW-0012">Acyltransferase</keyword>
<evidence type="ECO:0000256" key="3">
    <source>
        <dbReference type="ARBA" id="ARBA00024025"/>
    </source>
</evidence>
<keyword evidence="1" id="KW-0808">Transferase</keyword>
<feature type="domain" description="N-acetyltransferase" evidence="5">
    <location>
        <begin position="157"/>
        <end position="309"/>
    </location>
</feature>
<feature type="compositionally biased region" description="Basic residues" evidence="4">
    <location>
        <begin position="46"/>
        <end position="62"/>
    </location>
</feature>
<dbReference type="GO" id="GO:0031417">
    <property type="term" value="C:NatC complex"/>
    <property type="evidence" value="ECO:0007669"/>
    <property type="project" value="TreeGrafter"/>
</dbReference>
<feature type="compositionally biased region" description="Low complexity" evidence="4">
    <location>
        <begin position="107"/>
        <end position="122"/>
    </location>
</feature>
<feature type="region of interest" description="Disordered" evidence="4">
    <location>
        <begin position="38"/>
        <end position="135"/>
    </location>
</feature>
<evidence type="ECO:0000256" key="2">
    <source>
        <dbReference type="ARBA" id="ARBA00023315"/>
    </source>
</evidence>
<sequence length="321" mass="35620">MNELTDFHTQQVLNSQAGFDSHIGSLMELFKSNHAGIVKSEAQKTKEKKAGKKNDKKQKGGKSNRSTPSPEPQSEQPAQVKEAKVEAVANGEGAPPEEGGEEKKAEVQPVVASPEAGAVAAPAPEPTPKATILGSKADEKISPMRHMNGEAKEKPAIEFHVYENENDLPEIMAMMTRDLSEPYSIYTYRFFLVQWPHLSILARDKVKNKNIGAIVCKSDFIPEKNIYRGYIAMLAVDPEYRCQGIASSLVAHACNMMKAYNCNEVSLETEVTNENALRLYSKFGFIREQRMKNYYLNGIDAFKLKLTLQNQGPFSSNGLYA</sequence>
<dbReference type="Proteomes" id="UP000298663">
    <property type="component" value="Unassembled WGS sequence"/>
</dbReference>
<dbReference type="Gene3D" id="3.40.630.30">
    <property type="match status" value="1"/>
</dbReference>
<evidence type="ECO:0000256" key="4">
    <source>
        <dbReference type="SAM" id="MobiDB-lite"/>
    </source>
</evidence>
<reference evidence="6 7" key="1">
    <citation type="journal article" date="2015" name="Genome Biol.">
        <title>Comparative genomics of Steinernema reveals deeply conserved gene regulatory networks.</title>
        <authorList>
            <person name="Dillman A.R."/>
            <person name="Macchietto M."/>
            <person name="Porter C.F."/>
            <person name="Rogers A."/>
            <person name="Williams B."/>
            <person name="Antoshechkin I."/>
            <person name="Lee M.M."/>
            <person name="Goodwin Z."/>
            <person name="Lu X."/>
            <person name="Lewis E.E."/>
            <person name="Goodrich-Blair H."/>
            <person name="Stock S.P."/>
            <person name="Adams B.J."/>
            <person name="Sternberg P.W."/>
            <person name="Mortazavi A."/>
        </authorList>
    </citation>
    <scope>NUCLEOTIDE SEQUENCE [LARGE SCALE GENOMIC DNA]</scope>
    <source>
        <strain evidence="6 7">ALL</strain>
    </source>
</reference>
<name>A0A4U5LWK9_STECR</name>
<dbReference type="OrthoDB" id="249099at2759"/>
<dbReference type="GO" id="GO:0004596">
    <property type="term" value="F:protein-N-terminal amino-acid acetyltransferase activity"/>
    <property type="evidence" value="ECO:0007669"/>
    <property type="project" value="InterPro"/>
</dbReference>
<reference evidence="6 7" key="2">
    <citation type="journal article" date="2019" name="G3 (Bethesda)">
        <title>Hybrid Assembly of the Genome of the Entomopathogenic Nematode Steinernema carpocapsae Identifies the X-Chromosome.</title>
        <authorList>
            <person name="Serra L."/>
            <person name="Macchietto M."/>
            <person name="Macias-Munoz A."/>
            <person name="McGill C.J."/>
            <person name="Rodriguez I.M."/>
            <person name="Rodriguez B."/>
            <person name="Murad R."/>
            <person name="Mortazavi A."/>
        </authorList>
    </citation>
    <scope>NUCLEOTIDE SEQUENCE [LARGE SCALE GENOMIC DNA]</scope>
    <source>
        <strain evidence="6 7">ALL</strain>
    </source>
</reference>
<dbReference type="PANTHER" id="PTHR45896">
    <property type="entry name" value="N-ALPHA-ACETYLTRANSFERASE 30"/>
    <property type="match status" value="1"/>
</dbReference>
<dbReference type="STRING" id="34508.A0A4U5LWK9"/>
<evidence type="ECO:0000259" key="5">
    <source>
        <dbReference type="PROSITE" id="PS51186"/>
    </source>
</evidence>
<organism evidence="6 7">
    <name type="scientific">Steinernema carpocapsae</name>
    <name type="common">Entomopathogenic nematode</name>
    <dbReference type="NCBI Taxonomy" id="34508"/>
    <lineage>
        <taxon>Eukaryota</taxon>
        <taxon>Metazoa</taxon>
        <taxon>Ecdysozoa</taxon>
        <taxon>Nematoda</taxon>
        <taxon>Chromadorea</taxon>
        <taxon>Rhabditida</taxon>
        <taxon>Tylenchina</taxon>
        <taxon>Panagrolaimomorpha</taxon>
        <taxon>Strongyloidoidea</taxon>
        <taxon>Steinernematidae</taxon>
        <taxon>Steinernema</taxon>
    </lineage>
</organism>
<evidence type="ECO:0000256" key="1">
    <source>
        <dbReference type="ARBA" id="ARBA00022679"/>
    </source>
</evidence>
<proteinExistence type="inferred from homology"/>
<dbReference type="InterPro" id="IPR044542">
    <property type="entry name" value="NAA30-like"/>
</dbReference>
<dbReference type="CDD" id="cd04301">
    <property type="entry name" value="NAT_SF"/>
    <property type="match status" value="1"/>
</dbReference>
<dbReference type="Pfam" id="PF00583">
    <property type="entry name" value="Acetyltransf_1"/>
    <property type="match status" value="1"/>
</dbReference>
<dbReference type="InterPro" id="IPR000182">
    <property type="entry name" value="GNAT_dom"/>
</dbReference>
<dbReference type="SUPFAM" id="SSF55729">
    <property type="entry name" value="Acyl-CoA N-acyltransferases (Nat)"/>
    <property type="match status" value="1"/>
</dbReference>
<evidence type="ECO:0000313" key="7">
    <source>
        <dbReference type="Proteomes" id="UP000298663"/>
    </source>
</evidence>
<feature type="compositionally biased region" description="Low complexity" evidence="4">
    <location>
        <begin position="86"/>
        <end position="97"/>
    </location>
</feature>
<dbReference type="PROSITE" id="PS51186">
    <property type="entry name" value="GNAT"/>
    <property type="match status" value="1"/>
</dbReference>
<evidence type="ECO:0000313" key="6">
    <source>
        <dbReference type="EMBL" id="TKR60584.1"/>
    </source>
</evidence>
<accession>A0A4U5LWK9</accession>
<dbReference type="InterPro" id="IPR016181">
    <property type="entry name" value="Acyl_CoA_acyltransferase"/>
</dbReference>
<dbReference type="PANTHER" id="PTHR45896:SF1">
    <property type="entry name" value="N-ALPHA-ACETYLTRANSFERASE 30"/>
    <property type="match status" value="1"/>
</dbReference>